<dbReference type="GO" id="GO:0005524">
    <property type="term" value="F:ATP binding"/>
    <property type="evidence" value="ECO:0007669"/>
    <property type="project" value="UniProtKB-KW"/>
</dbReference>
<dbReference type="Proteomes" id="UP000663929">
    <property type="component" value="Chromosome"/>
</dbReference>
<evidence type="ECO:0000256" key="2">
    <source>
        <dbReference type="ARBA" id="ARBA00022741"/>
    </source>
</evidence>
<dbReference type="Gene3D" id="1.10.510.10">
    <property type="entry name" value="Transferase(Phosphotransferase) domain 1"/>
    <property type="match status" value="1"/>
</dbReference>
<evidence type="ECO:0000256" key="5">
    <source>
        <dbReference type="SAM" id="MobiDB-lite"/>
    </source>
</evidence>
<dbReference type="PANTHER" id="PTHR43289">
    <property type="entry name" value="MITOGEN-ACTIVATED PROTEIN KINASE KINASE KINASE 20-RELATED"/>
    <property type="match status" value="1"/>
</dbReference>
<keyword evidence="7" id="KW-0723">Serine/threonine-protein kinase</keyword>
<dbReference type="Gene3D" id="1.25.40.10">
    <property type="entry name" value="Tetratricopeptide repeat domain"/>
    <property type="match status" value="2"/>
</dbReference>
<dbReference type="CDD" id="cd14014">
    <property type="entry name" value="STKc_PknB_like"/>
    <property type="match status" value="1"/>
</dbReference>
<dbReference type="InterPro" id="IPR019734">
    <property type="entry name" value="TPR_rpt"/>
</dbReference>
<organism evidence="7 8">
    <name type="scientific">Sulfidibacter corallicola</name>
    <dbReference type="NCBI Taxonomy" id="2818388"/>
    <lineage>
        <taxon>Bacteria</taxon>
        <taxon>Pseudomonadati</taxon>
        <taxon>Acidobacteriota</taxon>
        <taxon>Holophagae</taxon>
        <taxon>Acanthopleuribacterales</taxon>
        <taxon>Acanthopleuribacteraceae</taxon>
        <taxon>Sulfidibacter</taxon>
    </lineage>
</organism>
<evidence type="ECO:0000256" key="3">
    <source>
        <dbReference type="ARBA" id="ARBA00022777"/>
    </source>
</evidence>
<protein>
    <submittedName>
        <fullName evidence="7">Serine/threonine protein kinase</fullName>
    </submittedName>
</protein>
<keyword evidence="2" id="KW-0547">Nucleotide-binding</keyword>
<dbReference type="InterPro" id="IPR000719">
    <property type="entry name" value="Prot_kinase_dom"/>
</dbReference>
<keyword evidence="4" id="KW-0067">ATP-binding</keyword>
<dbReference type="InterPro" id="IPR011009">
    <property type="entry name" value="Kinase-like_dom_sf"/>
</dbReference>
<keyword evidence="8" id="KW-1185">Reference proteome</keyword>
<dbReference type="KEGG" id="scor:J3U87_00020"/>
<feature type="compositionally biased region" description="Basic and acidic residues" evidence="5">
    <location>
        <begin position="831"/>
        <end position="856"/>
    </location>
</feature>
<gene>
    <name evidence="7" type="ORF">J3U87_00020</name>
</gene>
<dbReference type="Pfam" id="PF13424">
    <property type="entry name" value="TPR_12"/>
    <property type="match status" value="2"/>
</dbReference>
<dbReference type="RefSeq" id="WP_237380882.1">
    <property type="nucleotide sequence ID" value="NZ_CP071793.1"/>
</dbReference>
<dbReference type="EMBL" id="CP071793">
    <property type="protein sequence ID" value="QTD50825.1"/>
    <property type="molecule type" value="Genomic_DNA"/>
</dbReference>
<dbReference type="PANTHER" id="PTHR43289:SF34">
    <property type="entry name" value="SERINE_THREONINE-PROTEIN KINASE YBDM-RELATED"/>
    <property type="match status" value="1"/>
</dbReference>
<dbReference type="SMART" id="SM00028">
    <property type="entry name" value="TPR"/>
    <property type="match status" value="6"/>
</dbReference>
<feature type="domain" description="Protein kinase" evidence="6">
    <location>
        <begin position="74"/>
        <end position="372"/>
    </location>
</feature>
<evidence type="ECO:0000313" key="8">
    <source>
        <dbReference type="Proteomes" id="UP000663929"/>
    </source>
</evidence>
<keyword evidence="3 7" id="KW-0418">Kinase</keyword>
<accession>A0A8A4TWC3</accession>
<keyword evidence="1" id="KW-0808">Transferase</keyword>
<dbReference type="AlphaFoldDB" id="A0A8A4TWC3"/>
<dbReference type="Pfam" id="PF00069">
    <property type="entry name" value="Pkinase"/>
    <property type="match status" value="1"/>
</dbReference>
<feature type="region of interest" description="Disordered" evidence="5">
    <location>
        <begin position="442"/>
        <end position="529"/>
    </location>
</feature>
<dbReference type="InterPro" id="IPR008271">
    <property type="entry name" value="Ser/Thr_kinase_AS"/>
</dbReference>
<feature type="region of interest" description="Disordered" evidence="5">
    <location>
        <begin position="831"/>
        <end position="884"/>
    </location>
</feature>
<evidence type="ECO:0000313" key="7">
    <source>
        <dbReference type="EMBL" id="QTD50825.1"/>
    </source>
</evidence>
<dbReference type="Gene3D" id="3.30.200.20">
    <property type="entry name" value="Phosphorylase Kinase, domain 1"/>
    <property type="match status" value="1"/>
</dbReference>
<dbReference type="GO" id="GO:0004674">
    <property type="term" value="F:protein serine/threonine kinase activity"/>
    <property type="evidence" value="ECO:0007669"/>
    <property type="project" value="UniProtKB-KW"/>
</dbReference>
<dbReference type="PROSITE" id="PS50011">
    <property type="entry name" value="PROTEIN_KINASE_DOM"/>
    <property type="match status" value="1"/>
</dbReference>
<dbReference type="PROSITE" id="PS00108">
    <property type="entry name" value="PROTEIN_KINASE_ST"/>
    <property type="match status" value="1"/>
</dbReference>
<feature type="compositionally biased region" description="Basic and acidic residues" evidence="5">
    <location>
        <begin position="467"/>
        <end position="506"/>
    </location>
</feature>
<dbReference type="SUPFAM" id="SSF48452">
    <property type="entry name" value="TPR-like"/>
    <property type="match status" value="2"/>
</dbReference>
<name>A0A8A4TWC3_SULCO</name>
<proteinExistence type="predicted"/>
<evidence type="ECO:0000259" key="6">
    <source>
        <dbReference type="PROSITE" id="PS50011"/>
    </source>
</evidence>
<dbReference type="InterPro" id="IPR011990">
    <property type="entry name" value="TPR-like_helical_dom_sf"/>
</dbReference>
<evidence type="ECO:0000256" key="1">
    <source>
        <dbReference type="ARBA" id="ARBA00022679"/>
    </source>
</evidence>
<reference evidence="7" key="1">
    <citation type="submission" date="2021-03" db="EMBL/GenBank/DDBJ databases">
        <title>Acanthopleuribacteraceae sp. M133.</title>
        <authorList>
            <person name="Wang G."/>
        </authorList>
    </citation>
    <scope>NUCLEOTIDE SEQUENCE</scope>
    <source>
        <strain evidence="7">M133</strain>
    </source>
</reference>
<feature type="compositionally biased region" description="Basic and acidic residues" evidence="5">
    <location>
        <begin position="867"/>
        <end position="884"/>
    </location>
</feature>
<dbReference type="SUPFAM" id="SSF56112">
    <property type="entry name" value="Protein kinase-like (PK-like)"/>
    <property type="match status" value="1"/>
</dbReference>
<dbReference type="SMART" id="SM00220">
    <property type="entry name" value="S_TKc"/>
    <property type="match status" value="1"/>
</dbReference>
<evidence type="ECO:0000256" key="4">
    <source>
        <dbReference type="ARBA" id="ARBA00022840"/>
    </source>
</evidence>
<sequence length="884" mass="99425">MDLAREQRIMRLMEAAMDVPKAHRAAFLDKQCGDDVTLRQTVQARLAVSCGSLSFIEKGVIEGEYGVGTHIGAFRIVRELGEGGMGIVYLAEQTEPISRFVSLKILKKGLDTPELIQRFEYERQILANLAHPYVARLLDGAQTEDGRPYFIMEYIQGTSILEYCRQFKLSIFDRLKLFLKVCEAVAFAHKNSVIHRDIKPSNILVMRDGTPKLLDFGIAKFTESGPYGVDTSTEYKGRLMTPDYASPEQAKGEPVDHATDIYSMGVLLYELLTERRPYYFKNRMAGPVCQVICEQDPIKPSKALGHRKYQPKSTYASFEPPRKRAFCPRQLKERRRLLAGDLDSIVMTTLRKDPGERYSDIESLARDIECFLNGEPVRARRAERLYRIEKTFKRHSGTMRRWVLAAAAVSGMGWFIHFQAAENAHYREILGNILGRANTQQDALPGDRTELGTVRDPSHPSQAGDGPGRERPESSTHERNETARSLGSHEESQAQRTQIIREDLRPDSVQAAPQTARHTESTTARPMTGAKAVPAAGDRIAPAYVASPSRSLAHIAHALEIEGRFDEAEELYRVDLEQKRTQFGDDHLETASAYTALGTIQERQGRHHEAEVCIRQALAIRQKMNGPVNPAVAASLDQLAGLLETQERYSEADPLRWRAVNARFAYYGNDNPVVIPSLQSLAGTLEKQERFREAQTLYQRIMDLGANDPQSEATLQVATLDNLARIQLKTDNPAGAEHYYKRVLDIRLKAFGREDPATIAAFENLADVLKMQDKLEEAETLYREALNTREITHGSNDPVNATTLDRLADVLRSQGREAEAETLIDRQAEIKQVNEEEEHPEVSHLRADLRTPREDNGDQGNGANSQRDPRPRDNDSDRGASEIK</sequence>